<evidence type="ECO:0000256" key="4">
    <source>
        <dbReference type="ARBA" id="ARBA00023136"/>
    </source>
</evidence>
<dbReference type="GO" id="GO:0005743">
    <property type="term" value="C:mitochondrial inner membrane"/>
    <property type="evidence" value="ECO:0007669"/>
    <property type="project" value="UniProtKB-SubCell"/>
</dbReference>
<comment type="subcellular location">
    <subcellularLocation>
        <location evidence="1">Membrane</location>
    </subcellularLocation>
    <subcellularLocation>
        <location evidence="5">Mitochondrion inner membrane</location>
        <topology evidence="5">Multi-pass membrane protein</topology>
    </subcellularLocation>
</comment>
<reference evidence="6 7" key="1">
    <citation type="journal article" date="2016" name="G3 (Bethesda)">
        <title>First Draft Assembly and Annotation of the Genome of a California Endemic Oak Quercus lobata Nee (Fagaceae).</title>
        <authorList>
            <person name="Sork V.L."/>
            <person name="Fitz-Gibbon S.T."/>
            <person name="Puiu D."/>
            <person name="Crepeau M."/>
            <person name="Gugger P.F."/>
            <person name="Sherman R."/>
            <person name="Stevens K."/>
            <person name="Langley C.H."/>
            <person name="Pellegrini M."/>
            <person name="Salzberg S.L."/>
        </authorList>
    </citation>
    <scope>NUCLEOTIDE SEQUENCE [LARGE SCALE GENOMIC DNA]</scope>
    <source>
        <strain evidence="6 7">cv. SW786</strain>
    </source>
</reference>
<organism evidence="6 7">
    <name type="scientific">Quercus lobata</name>
    <name type="common">Valley oak</name>
    <dbReference type="NCBI Taxonomy" id="97700"/>
    <lineage>
        <taxon>Eukaryota</taxon>
        <taxon>Viridiplantae</taxon>
        <taxon>Streptophyta</taxon>
        <taxon>Embryophyta</taxon>
        <taxon>Tracheophyta</taxon>
        <taxon>Spermatophyta</taxon>
        <taxon>Magnoliopsida</taxon>
        <taxon>eudicotyledons</taxon>
        <taxon>Gunneridae</taxon>
        <taxon>Pentapetalae</taxon>
        <taxon>rosids</taxon>
        <taxon>fabids</taxon>
        <taxon>Fagales</taxon>
        <taxon>Fagaceae</taxon>
        <taxon>Quercus</taxon>
    </lineage>
</organism>
<evidence type="ECO:0000313" key="7">
    <source>
        <dbReference type="Proteomes" id="UP000594261"/>
    </source>
</evidence>
<dbReference type="Gramene" id="QL12p007232:mrna">
    <property type="protein sequence ID" value="QL12p007232:mrna"/>
    <property type="gene ID" value="QL12p007232"/>
</dbReference>
<keyword evidence="7" id="KW-1185">Reference proteome</keyword>
<evidence type="ECO:0000256" key="5">
    <source>
        <dbReference type="RuleBase" id="RU363076"/>
    </source>
</evidence>
<dbReference type="AlphaFoldDB" id="A0A7N2N252"/>
<dbReference type="Proteomes" id="UP000594261">
    <property type="component" value="Chromosome 12"/>
</dbReference>
<dbReference type="PANTHER" id="PTHR23427">
    <property type="entry name" value="SURFEIT LOCUS PROTEIN"/>
    <property type="match status" value="1"/>
</dbReference>
<comment type="function">
    <text evidence="5">Probably involved in the biogenesis of the COX complex.</text>
</comment>
<dbReference type="InParanoid" id="A0A7N2N252"/>
<evidence type="ECO:0000256" key="1">
    <source>
        <dbReference type="ARBA" id="ARBA00004370"/>
    </source>
</evidence>
<keyword evidence="5" id="KW-0496">Mitochondrion</keyword>
<name>A0A7N2N252_QUELO</name>
<keyword evidence="5" id="KW-0999">Mitochondrion inner membrane</keyword>
<keyword evidence="4" id="KW-0472">Membrane</keyword>
<evidence type="ECO:0000256" key="2">
    <source>
        <dbReference type="ARBA" id="ARBA00022692"/>
    </source>
</evidence>
<keyword evidence="3" id="KW-1133">Transmembrane helix</keyword>
<dbReference type="FunCoup" id="A0A7N2N252">
    <property type="interactions" value="2745"/>
</dbReference>
<dbReference type="PANTHER" id="PTHR23427:SF2">
    <property type="entry name" value="SURFEIT LOCUS PROTEIN 1"/>
    <property type="match status" value="1"/>
</dbReference>
<evidence type="ECO:0000313" key="6">
    <source>
        <dbReference type="EnsemblPlants" id="QL12p007232:mrna"/>
    </source>
</evidence>
<evidence type="ECO:0000256" key="3">
    <source>
        <dbReference type="ARBA" id="ARBA00022989"/>
    </source>
</evidence>
<protein>
    <recommendedName>
        <fullName evidence="5">SURF1-like protein</fullName>
    </recommendedName>
</protein>
<dbReference type="InterPro" id="IPR045214">
    <property type="entry name" value="Surf1/Surf4"/>
</dbReference>
<dbReference type="EnsemblPlants" id="QL12p007232:mrna">
    <property type="protein sequence ID" value="QL12p007232:mrna"/>
    <property type="gene ID" value="QL12p007232"/>
</dbReference>
<keyword evidence="2" id="KW-0812">Transmembrane</keyword>
<accession>A0A7N2N252</accession>
<dbReference type="CDD" id="cd06662">
    <property type="entry name" value="SURF1"/>
    <property type="match status" value="1"/>
</dbReference>
<dbReference type="InterPro" id="IPR002994">
    <property type="entry name" value="Surf1/Shy1"/>
</dbReference>
<sequence>MLEYRQNRLEMEPLMLNNVSPSNGKLDSLEFRRVSCKGVFDEKRSVYVGPRSRSISGVTENGYYVITPLLPSPTTLRGCGGEEWGWTSKLGRGSHGCGLWKNIRMGWETFSHCTRFVNGMENWVRFWHDCWCGNHPLKAVFPALYETAINREAFVESSLVRQGVGERSWDVRFLRDFNHWETVDHLMIHGKRAYLLWSFDGNFQNLLLGTCFPDLVLCPNFCFYHMQSPILVNRGWVPRSWKEKSLEDLQSSELPSSTATPSVKDSESSSWWRIWSKKPKNIEVNAPAVIPSEVVGVVRGSEKPSIFVPANDPSSCQWFYVDVPALARAAGLPENTIYIEDVNENVNPSNPYPIPKDANTLICSSVMPQDHLNYTFTWYSLSAAVTFMAFKRLRPKKSRR</sequence>
<comment type="similarity">
    <text evidence="5">Belongs to the SURF1 family.</text>
</comment>
<reference evidence="6" key="2">
    <citation type="submission" date="2021-01" db="UniProtKB">
        <authorList>
            <consortium name="EnsemblPlants"/>
        </authorList>
    </citation>
    <scope>IDENTIFICATION</scope>
</reference>
<dbReference type="PROSITE" id="PS50895">
    <property type="entry name" value="SURF1"/>
    <property type="match status" value="1"/>
</dbReference>
<dbReference type="EMBL" id="LRBV02000012">
    <property type="status" value="NOT_ANNOTATED_CDS"/>
    <property type="molecule type" value="Genomic_DNA"/>
</dbReference>
<dbReference type="Pfam" id="PF02104">
    <property type="entry name" value="SURF1"/>
    <property type="match status" value="2"/>
</dbReference>
<proteinExistence type="inferred from homology"/>